<accession>D9SVI8</accession>
<evidence type="ECO:0000313" key="4">
    <source>
        <dbReference type="Proteomes" id="UP000002730"/>
    </source>
</evidence>
<dbReference type="Gene3D" id="3.60.21.10">
    <property type="match status" value="1"/>
</dbReference>
<keyword evidence="4" id="KW-1185">Reference proteome</keyword>
<reference evidence="3 4" key="1">
    <citation type="submission" date="2010-08" db="EMBL/GenBank/DDBJ databases">
        <title>Complete sequence of Clostridium cellulovorans 743B.</title>
        <authorList>
            <consortium name="US DOE Joint Genome Institute"/>
            <person name="Lucas S."/>
            <person name="Copeland A."/>
            <person name="Lapidus A."/>
            <person name="Cheng J.-F."/>
            <person name="Bruce D."/>
            <person name="Goodwin L."/>
            <person name="Pitluck S."/>
            <person name="Chertkov O."/>
            <person name="Detter J.C."/>
            <person name="Han C."/>
            <person name="Tapia R."/>
            <person name="Land M."/>
            <person name="Hauser L."/>
            <person name="Chang Y.-J."/>
            <person name="Jeffries C."/>
            <person name="Kyrpides N."/>
            <person name="Ivanova N."/>
            <person name="Mikhailova N."/>
            <person name="Hemme C.L."/>
            <person name="Woyke T."/>
        </authorList>
    </citation>
    <scope>NUCLEOTIDE SEQUENCE [LARGE SCALE GENOMIC DNA]</scope>
    <source>
        <strain evidence="4">ATCC 35296 / DSM 3052 / OCM 3 / 743B</strain>
    </source>
</reference>
<name>D9SVI8_CLOC7</name>
<dbReference type="AlphaFoldDB" id="D9SVI8"/>
<protein>
    <submittedName>
        <fullName evidence="3">Metallophosphoesterase</fullName>
    </submittedName>
</protein>
<dbReference type="OrthoDB" id="9773856at2"/>
<dbReference type="PANTHER" id="PTHR30337:SF7">
    <property type="entry name" value="PHOSPHOESTERASE"/>
    <property type="match status" value="1"/>
</dbReference>
<dbReference type="HOGENOM" id="CLU_026621_0_1_9"/>
<gene>
    <name evidence="3" type="ordered locus">Clocel_1359</name>
</gene>
<dbReference type="InterPro" id="IPR050535">
    <property type="entry name" value="DNA_Repair-Maintenance_Comp"/>
</dbReference>
<dbReference type="InterPro" id="IPR041796">
    <property type="entry name" value="Mre11_N"/>
</dbReference>
<proteinExistence type="predicted"/>
<sequence length="370" mass="43001">MPVRVLHCADIHLDTAFSYLSNTLKENRQEELREVFSNIIKIIKERQVQIFLIAGDFFDVENVTSNTLYFLKRKLSEIKDVHVFITPGNHDPYMLSNGHKDLETLDNVHIFKNEIEKIYIEELNVNVYGFGFMEKYSNKPMLRDFQIEDENSINIMVTHGDISSDSVYNPITLEDIKNSKLDYLALGHIHKGTGLLKEGDSYWAYPGNPQGRSFNEVGEKGVLLLDITKGYCSCEFIKTSVRDYLIYDIDISDMGDYGEITDKIIKDIDNMEYDKNYYRIILKGKIEEGFKISMKSLFIKLQNHFHHIELVDETKYKIDIEKIKESKTLKALVITELFKLKLEDQFEEEIIDLAVKYSLDALDNGQVNIE</sequence>
<dbReference type="STRING" id="573061.Clocel_1359"/>
<dbReference type="EMBL" id="CP002160">
    <property type="protein sequence ID" value="ADL51112.1"/>
    <property type="molecule type" value="Genomic_DNA"/>
</dbReference>
<dbReference type="Pfam" id="PF00149">
    <property type="entry name" value="Metallophos"/>
    <property type="match status" value="1"/>
</dbReference>
<dbReference type="PANTHER" id="PTHR30337">
    <property type="entry name" value="COMPONENT OF ATP-DEPENDENT DSDNA EXONUCLEASE"/>
    <property type="match status" value="1"/>
</dbReference>
<dbReference type="GO" id="GO:0016787">
    <property type="term" value="F:hydrolase activity"/>
    <property type="evidence" value="ECO:0007669"/>
    <property type="project" value="UniProtKB-KW"/>
</dbReference>
<dbReference type="Proteomes" id="UP000002730">
    <property type="component" value="Chromosome"/>
</dbReference>
<evidence type="ECO:0000256" key="1">
    <source>
        <dbReference type="ARBA" id="ARBA00022801"/>
    </source>
</evidence>
<organism evidence="3 4">
    <name type="scientific">Clostridium cellulovorans (strain ATCC 35296 / DSM 3052 / OCM 3 / 743B)</name>
    <dbReference type="NCBI Taxonomy" id="573061"/>
    <lineage>
        <taxon>Bacteria</taxon>
        <taxon>Bacillati</taxon>
        <taxon>Bacillota</taxon>
        <taxon>Clostridia</taxon>
        <taxon>Eubacteriales</taxon>
        <taxon>Clostridiaceae</taxon>
        <taxon>Clostridium</taxon>
    </lineage>
</organism>
<dbReference type="InterPro" id="IPR029052">
    <property type="entry name" value="Metallo-depent_PP-like"/>
</dbReference>
<keyword evidence="1" id="KW-0378">Hydrolase</keyword>
<dbReference type="InterPro" id="IPR004843">
    <property type="entry name" value="Calcineurin-like_PHP"/>
</dbReference>
<evidence type="ECO:0000313" key="3">
    <source>
        <dbReference type="EMBL" id="ADL51112.1"/>
    </source>
</evidence>
<dbReference type="CDD" id="cd00840">
    <property type="entry name" value="MPP_Mre11_N"/>
    <property type="match status" value="1"/>
</dbReference>
<dbReference type="eggNOG" id="COG0420">
    <property type="taxonomic scope" value="Bacteria"/>
</dbReference>
<feature type="domain" description="Calcineurin-like phosphoesterase" evidence="2">
    <location>
        <begin position="4"/>
        <end position="191"/>
    </location>
</feature>
<dbReference type="SUPFAM" id="SSF56300">
    <property type="entry name" value="Metallo-dependent phosphatases"/>
    <property type="match status" value="1"/>
</dbReference>
<dbReference type="KEGG" id="ccb:Clocel_1359"/>
<dbReference type="RefSeq" id="WP_010076024.1">
    <property type="nucleotide sequence ID" value="NC_014393.1"/>
</dbReference>
<evidence type="ECO:0000259" key="2">
    <source>
        <dbReference type="Pfam" id="PF00149"/>
    </source>
</evidence>